<keyword evidence="6 10" id="KW-0472">Membrane</keyword>
<evidence type="ECO:0000256" key="1">
    <source>
        <dbReference type="ARBA" id="ARBA00004651"/>
    </source>
</evidence>
<dbReference type="EMBL" id="RQTK01000355">
    <property type="protein sequence ID" value="RUS81093.1"/>
    <property type="molecule type" value="Genomic_DNA"/>
</dbReference>
<gene>
    <name evidence="12" type="ORF">EGW08_011133</name>
</gene>
<dbReference type="CDD" id="cd00637">
    <property type="entry name" value="7tm_classA_rhodopsin-like"/>
    <property type="match status" value="1"/>
</dbReference>
<feature type="transmembrane region" description="Helical" evidence="10">
    <location>
        <begin position="146"/>
        <end position="169"/>
    </location>
</feature>
<dbReference type="OrthoDB" id="6161604at2759"/>
<dbReference type="SUPFAM" id="SSF81321">
    <property type="entry name" value="Family A G protein-coupled receptor-like"/>
    <property type="match status" value="1"/>
</dbReference>
<evidence type="ECO:0000256" key="6">
    <source>
        <dbReference type="ARBA" id="ARBA00023136"/>
    </source>
</evidence>
<dbReference type="STRING" id="188477.A0A433THS3"/>
<feature type="transmembrane region" description="Helical" evidence="10">
    <location>
        <begin position="286"/>
        <end position="306"/>
    </location>
</feature>
<dbReference type="InterPro" id="IPR000276">
    <property type="entry name" value="GPCR_Rhodpsn"/>
</dbReference>
<keyword evidence="13" id="KW-1185">Reference proteome</keyword>
<evidence type="ECO:0000256" key="2">
    <source>
        <dbReference type="ARBA" id="ARBA00022475"/>
    </source>
</evidence>
<evidence type="ECO:0000256" key="5">
    <source>
        <dbReference type="ARBA" id="ARBA00023040"/>
    </source>
</evidence>
<evidence type="ECO:0000256" key="4">
    <source>
        <dbReference type="ARBA" id="ARBA00022989"/>
    </source>
</evidence>
<keyword evidence="8" id="KW-0325">Glycoprotein</keyword>
<dbReference type="PRINTS" id="PR00237">
    <property type="entry name" value="GPCRRHODOPSN"/>
</dbReference>
<keyword evidence="7" id="KW-0675">Receptor</keyword>
<dbReference type="PANTHER" id="PTHR24246">
    <property type="entry name" value="OLFACTORY RECEPTOR AND ADENOSINE RECEPTOR"/>
    <property type="match status" value="1"/>
</dbReference>
<reference evidence="12 13" key="1">
    <citation type="submission" date="2019-01" db="EMBL/GenBank/DDBJ databases">
        <title>A draft genome assembly of the solar-powered sea slug Elysia chlorotica.</title>
        <authorList>
            <person name="Cai H."/>
            <person name="Li Q."/>
            <person name="Fang X."/>
            <person name="Li J."/>
            <person name="Curtis N.E."/>
            <person name="Altenburger A."/>
            <person name="Shibata T."/>
            <person name="Feng M."/>
            <person name="Maeda T."/>
            <person name="Schwartz J.A."/>
            <person name="Shigenobu S."/>
            <person name="Lundholm N."/>
            <person name="Nishiyama T."/>
            <person name="Yang H."/>
            <person name="Hasebe M."/>
            <person name="Li S."/>
            <person name="Pierce S.K."/>
            <person name="Wang J."/>
        </authorList>
    </citation>
    <scope>NUCLEOTIDE SEQUENCE [LARGE SCALE GENOMIC DNA]</scope>
    <source>
        <strain evidence="12">EC2010</strain>
        <tissue evidence="12">Whole organism of an adult</tissue>
    </source>
</reference>
<evidence type="ECO:0000256" key="9">
    <source>
        <dbReference type="ARBA" id="ARBA00023224"/>
    </source>
</evidence>
<feature type="transmembrane region" description="Helical" evidence="10">
    <location>
        <begin position="64"/>
        <end position="94"/>
    </location>
</feature>
<dbReference type="Proteomes" id="UP000271974">
    <property type="component" value="Unassembled WGS sequence"/>
</dbReference>
<comment type="subcellular location">
    <subcellularLocation>
        <location evidence="1">Cell membrane</location>
        <topology evidence="1">Multi-pass membrane protein</topology>
    </subcellularLocation>
</comment>
<evidence type="ECO:0000313" key="12">
    <source>
        <dbReference type="EMBL" id="RUS81093.1"/>
    </source>
</evidence>
<keyword evidence="5" id="KW-0297">G-protein coupled receptor</keyword>
<keyword evidence="3 10" id="KW-0812">Transmembrane</keyword>
<evidence type="ECO:0000256" key="8">
    <source>
        <dbReference type="ARBA" id="ARBA00023180"/>
    </source>
</evidence>
<dbReference type="GO" id="GO:0004930">
    <property type="term" value="F:G protein-coupled receptor activity"/>
    <property type="evidence" value="ECO:0007669"/>
    <property type="project" value="UniProtKB-KW"/>
</dbReference>
<protein>
    <recommendedName>
        <fullName evidence="11">G-protein coupled receptors family 1 profile domain-containing protein</fullName>
    </recommendedName>
</protein>
<dbReference type="GO" id="GO:0005886">
    <property type="term" value="C:plasma membrane"/>
    <property type="evidence" value="ECO:0007669"/>
    <property type="project" value="UniProtKB-SubCell"/>
</dbReference>
<feature type="transmembrane region" description="Helical" evidence="10">
    <location>
        <begin position="189"/>
        <end position="210"/>
    </location>
</feature>
<dbReference type="AlphaFoldDB" id="A0A433THS3"/>
<evidence type="ECO:0000256" key="3">
    <source>
        <dbReference type="ARBA" id="ARBA00022692"/>
    </source>
</evidence>
<sequence>MKPMQKLRRMFALGADPRHQNSSPTECENLYNARASVLNAMVTMLKNDSSSDRNYRGLQLKEKVLITMAAAASFTISLFAACVTFTVCVLVLNLLSIVAIVRTRGVRVSNSNMFILNLAIVDILMMGPQLFFGTCVLKGAIAPAGLIFNGVCFFTLTMAAMLNTFAIAIDRFLFIKRAMVYPSIVTSGRVKIAVLLIWLFAIFFGTVALYDIPFDQLASEGIYQIETDCYNRTVEWLEARDSRQPGNVSAHMQKISFWDEADITLLLHQIVTCPEAARPATRIQNMILFVALCIMGVTSAVLYIQIDEGVLLGAWILGTSNSVWNFVVYPMRNRELRNAITRLVCFHRSPRTQTDIHSGFSHI</sequence>
<dbReference type="Pfam" id="PF00001">
    <property type="entry name" value="7tm_1"/>
    <property type="match status" value="1"/>
</dbReference>
<evidence type="ECO:0000256" key="7">
    <source>
        <dbReference type="ARBA" id="ARBA00023170"/>
    </source>
</evidence>
<keyword evidence="9" id="KW-0807">Transducer</keyword>
<evidence type="ECO:0000313" key="13">
    <source>
        <dbReference type="Proteomes" id="UP000271974"/>
    </source>
</evidence>
<comment type="caution">
    <text evidence="12">The sequence shown here is derived from an EMBL/GenBank/DDBJ whole genome shotgun (WGS) entry which is preliminary data.</text>
</comment>
<evidence type="ECO:0000256" key="10">
    <source>
        <dbReference type="SAM" id="Phobius"/>
    </source>
</evidence>
<keyword evidence="4 10" id="KW-1133">Transmembrane helix</keyword>
<accession>A0A433THS3</accession>
<evidence type="ECO:0000259" key="11">
    <source>
        <dbReference type="PROSITE" id="PS50262"/>
    </source>
</evidence>
<dbReference type="Gene3D" id="1.20.1070.10">
    <property type="entry name" value="Rhodopsin 7-helix transmembrane proteins"/>
    <property type="match status" value="1"/>
</dbReference>
<dbReference type="PROSITE" id="PS50262">
    <property type="entry name" value="G_PROTEIN_RECEP_F1_2"/>
    <property type="match status" value="1"/>
</dbReference>
<feature type="transmembrane region" description="Helical" evidence="10">
    <location>
        <begin position="114"/>
        <end position="134"/>
    </location>
</feature>
<organism evidence="12 13">
    <name type="scientific">Elysia chlorotica</name>
    <name type="common">Eastern emerald elysia</name>
    <name type="synonym">Sea slug</name>
    <dbReference type="NCBI Taxonomy" id="188477"/>
    <lineage>
        <taxon>Eukaryota</taxon>
        <taxon>Metazoa</taxon>
        <taxon>Spiralia</taxon>
        <taxon>Lophotrochozoa</taxon>
        <taxon>Mollusca</taxon>
        <taxon>Gastropoda</taxon>
        <taxon>Heterobranchia</taxon>
        <taxon>Euthyneura</taxon>
        <taxon>Panpulmonata</taxon>
        <taxon>Sacoglossa</taxon>
        <taxon>Placobranchoidea</taxon>
        <taxon>Plakobranchidae</taxon>
        <taxon>Elysia</taxon>
    </lineage>
</organism>
<name>A0A433THS3_ELYCH</name>
<dbReference type="PANTHER" id="PTHR24246:SF27">
    <property type="entry name" value="ADENOSINE RECEPTOR, ISOFORM A"/>
    <property type="match status" value="1"/>
</dbReference>
<proteinExistence type="predicted"/>
<keyword evidence="2" id="KW-1003">Cell membrane</keyword>
<dbReference type="InterPro" id="IPR017452">
    <property type="entry name" value="GPCR_Rhodpsn_7TM"/>
</dbReference>
<feature type="domain" description="G-protein coupled receptors family 1 profile" evidence="11">
    <location>
        <begin position="92"/>
        <end position="210"/>
    </location>
</feature>
<feature type="transmembrane region" description="Helical" evidence="10">
    <location>
        <begin position="312"/>
        <end position="329"/>
    </location>
</feature>